<accession>A0A3P6RW29</accession>
<dbReference type="OrthoDB" id="5861612at2759"/>
<protein>
    <submittedName>
        <fullName evidence="1">Uncharacterized protein</fullName>
    </submittedName>
</protein>
<proteinExistence type="predicted"/>
<dbReference type="AlphaFoldDB" id="A0A3P6RW29"/>
<dbReference type="Proteomes" id="UP000271098">
    <property type="component" value="Unassembled WGS sequence"/>
</dbReference>
<sequence length="140" mass="16331">MLHLAVTSSLTSWAYALCRFKRSFQNTLLKSDQWFDLCMCKSLSEATELRDDLILSVCPSTLHEVKRYATVMNACASCKLMLFLFRCSMQKEEAKRQNYWKEWPAMLERRISSRSIRKLALTATLNAWQELMAPHIKVCI</sequence>
<gene>
    <name evidence="1" type="ORF">GPUH_LOCUS4986</name>
</gene>
<evidence type="ECO:0000313" key="1">
    <source>
        <dbReference type="EMBL" id="VDK48484.1"/>
    </source>
</evidence>
<reference evidence="1 2" key="1">
    <citation type="submission" date="2018-11" db="EMBL/GenBank/DDBJ databases">
        <authorList>
            <consortium name="Pathogen Informatics"/>
        </authorList>
    </citation>
    <scope>NUCLEOTIDE SEQUENCE [LARGE SCALE GENOMIC DNA]</scope>
</reference>
<dbReference type="EMBL" id="UYRT01010028">
    <property type="protein sequence ID" value="VDK48484.1"/>
    <property type="molecule type" value="Genomic_DNA"/>
</dbReference>
<evidence type="ECO:0000313" key="2">
    <source>
        <dbReference type="Proteomes" id="UP000271098"/>
    </source>
</evidence>
<keyword evidence="2" id="KW-1185">Reference proteome</keyword>
<organism evidence="1 2">
    <name type="scientific">Gongylonema pulchrum</name>
    <dbReference type="NCBI Taxonomy" id="637853"/>
    <lineage>
        <taxon>Eukaryota</taxon>
        <taxon>Metazoa</taxon>
        <taxon>Ecdysozoa</taxon>
        <taxon>Nematoda</taxon>
        <taxon>Chromadorea</taxon>
        <taxon>Rhabditida</taxon>
        <taxon>Spirurina</taxon>
        <taxon>Spiruromorpha</taxon>
        <taxon>Spiruroidea</taxon>
        <taxon>Gongylonematidae</taxon>
        <taxon>Gongylonema</taxon>
    </lineage>
</organism>
<name>A0A3P6RW29_9BILA</name>